<keyword evidence="1" id="KW-0732">Signal</keyword>
<feature type="chain" id="PRO_5046337557" description="Secreted protein" evidence="1">
    <location>
        <begin position="22"/>
        <end position="127"/>
    </location>
</feature>
<evidence type="ECO:0000313" key="3">
    <source>
        <dbReference type="Proteomes" id="UP001642484"/>
    </source>
</evidence>
<feature type="signal peptide" evidence="1">
    <location>
        <begin position="1"/>
        <end position="21"/>
    </location>
</feature>
<protein>
    <recommendedName>
        <fullName evidence="4">Secreted protein</fullName>
    </recommendedName>
</protein>
<comment type="caution">
    <text evidence="2">The sequence shown here is derived from an EMBL/GenBank/DDBJ whole genome shotgun (WGS) entry which is preliminary data.</text>
</comment>
<evidence type="ECO:0008006" key="4">
    <source>
        <dbReference type="Google" id="ProtNLM"/>
    </source>
</evidence>
<evidence type="ECO:0000313" key="2">
    <source>
        <dbReference type="EMBL" id="CAK9025543.1"/>
    </source>
</evidence>
<gene>
    <name evidence="2" type="ORF">CCMP2556_LOCUS16030</name>
</gene>
<name>A0ABP0KFE9_9DINO</name>
<evidence type="ECO:0000256" key="1">
    <source>
        <dbReference type="SAM" id="SignalP"/>
    </source>
</evidence>
<accession>A0ABP0KFE9</accession>
<organism evidence="2 3">
    <name type="scientific">Durusdinium trenchii</name>
    <dbReference type="NCBI Taxonomy" id="1381693"/>
    <lineage>
        <taxon>Eukaryota</taxon>
        <taxon>Sar</taxon>
        <taxon>Alveolata</taxon>
        <taxon>Dinophyceae</taxon>
        <taxon>Suessiales</taxon>
        <taxon>Symbiodiniaceae</taxon>
        <taxon>Durusdinium</taxon>
    </lineage>
</organism>
<dbReference type="EMBL" id="CAXAMN010008546">
    <property type="protein sequence ID" value="CAK9025543.1"/>
    <property type="molecule type" value="Genomic_DNA"/>
</dbReference>
<dbReference type="Proteomes" id="UP001642484">
    <property type="component" value="Unassembled WGS sequence"/>
</dbReference>
<proteinExistence type="predicted"/>
<sequence length="127" mass="13910">MATIFHAQVLLLLLAMPVGVPNPVTLSVFQLRVMGSRATTSACTSATDSEERTALLQKPGHVHGASDVDVIDDELDHDEGVQGTCYPSLVPICRRRRRDGNCNHYGVCDSCRRRRRMGTEDSHGDCS</sequence>
<reference evidence="2 3" key="1">
    <citation type="submission" date="2024-02" db="EMBL/GenBank/DDBJ databases">
        <authorList>
            <person name="Chen Y."/>
            <person name="Shah S."/>
            <person name="Dougan E. K."/>
            <person name="Thang M."/>
            <person name="Chan C."/>
        </authorList>
    </citation>
    <scope>NUCLEOTIDE SEQUENCE [LARGE SCALE GENOMIC DNA]</scope>
</reference>
<keyword evidence="3" id="KW-1185">Reference proteome</keyword>